<feature type="compositionally biased region" description="Basic and acidic residues" evidence="1">
    <location>
        <begin position="1"/>
        <end position="10"/>
    </location>
</feature>
<proteinExistence type="predicted"/>
<sequence>MSTDEPIRDDEPGELETGDSASSSAAAHAAASDETTAALSDIEALPLAERAPGYQALADRLRIELEQSDPSRPSDSSRHTG</sequence>
<dbReference type="Proteomes" id="UP000293865">
    <property type="component" value="Unassembled WGS sequence"/>
</dbReference>
<keyword evidence="3" id="KW-1185">Reference proteome</keyword>
<accession>A0A4Q2KXL2</accession>
<evidence type="ECO:0000313" key="3">
    <source>
        <dbReference type="Proteomes" id="UP000293865"/>
    </source>
</evidence>
<comment type="caution">
    <text evidence="2">The sequence shown here is derived from an EMBL/GenBank/DDBJ whole genome shotgun (WGS) entry which is preliminary data.</text>
</comment>
<evidence type="ECO:0000313" key="2">
    <source>
        <dbReference type="EMBL" id="RXZ68612.1"/>
    </source>
</evidence>
<dbReference type="RefSeq" id="WP_129521402.1">
    <property type="nucleotide sequence ID" value="NZ_SDPN01000026.1"/>
</dbReference>
<protein>
    <submittedName>
        <fullName evidence="2">Uncharacterized protein</fullName>
    </submittedName>
</protein>
<gene>
    <name evidence="2" type="ORF">ESP51_13395</name>
</gene>
<dbReference type="AlphaFoldDB" id="A0A4Q2KXL2"/>
<feature type="compositionally biased region" description="Low complexity" evidence="1">
    <location>
        <begin position="18"/>
        <end position="38"/>
    </location>
</feature>
<evidence type="ECO:0000256" key="1">
    <source>
        <dbReference type="SAM" id="MobiDB-lite"/>
    </source>
</evidence>
<organism evidence="2 3">
    <name type="scientific">Agromyces albus</name>
    <dbReference type="NCBI Taxonomy" id="205332"/>
    <lineage>
        <taxon>Bacteria</taxon>
        <taxon>Bacillati</taxon>
        <taxon>Actinomycetota</taxon>
        <taxon>Actinomycetes</taxon>
        <taxon>Micrococcales</taxon>
        <taxon>Microbacteriaceae</taxon>
        <taxon>Agromyces</taxon>
    </lineage>
</organism>
<feature type="region of interest" description="Disordered" evidence="1">
    <location>
        <begin position="1"/>
        <end position="38"/>
    </location>
</feature>
<reference evidence="2 3" key="1">
    <citation type="submission" date="2019-01" db="EMBL/GenBank/DDBJ databases">
        <title>Agromyces.</title>
        <authorList>
            <person name="Li J."/>
        </authorList>
    </citation>
    <scope>NUCLEOTIDE SEQUENCE [LARGE SCALE GENOMIC DNA]</scope>
    <source>
        <strain evidence="2 3">DSM 15934</strain>
    </source>
</reference>
<name>A0A4Q2KXL2_9MICO</name>
<dbReference type="EMBL" id="SDPN01000026">
    <property type="protein sequence ID" value="RXZ68612.1"/>
    <property type="molecule type" value="Genomic_DNA"/>
</dbReference>